<dbReference type="InterPro" id="IPR010281">
    <property type="entry name" value="DUF885"/>
</dbReference>
<dbReference type="Pfam" id="PF05960">
    <property type="entry name" value="DUF885"/>
    <property type="match status" value="1"/>
</dbReference>
<evidence type="ECO:0000313" key="1">
    <source>
        <dbReference type="EMBL" id="MBB4859017.1"/>
    </source>
</evidence>
<dbReference type="RefSeq" id="WP_184245230.1">
    <property type="nucleotide sequence ID" value="NZ_JACHLR010000009.1"/>
</dbReference>
<keyword evidence="2" id="KW-1185">Reference proteome</keyword>
<name>A0A7W7KA35_9SPHN</name>
<dbReference type="EMBL" id="JACHLR010000009">
    <property type="protein sequence ID" value="MBB4859017.1"/>
    <property type="molecule type" value="Genomic_DNA"/>
</dbReference>
<organism evidence="1 2">
    <name type="scientific">Novosphingobium chloroacetimidivorans</name>
    <dbReference type="NCBI Taxonomy" id="1428314"/>
    <lineage>
        <taxon>Bacteria</taxon>
        <taxon>Pseudomonadati</taxon>
        <taxon>Pseudomonadota</taxon>
        <taxon>Alphaproteobacteria</taxon>
        <taxon>Sphingomonadales</taxon>
        <taxon>Sphingomonadaceae</taxon>
        <taxon>Novosphingobium</taxon>
    </lineage>
</organism>
<dbReference type="PANTHER" id="PTHR33361">
    <property type="entry name" value="GLR0591 PROTEIN"/>
    <property type="match status" value="1"/>
</dbReference>
<accession>A0A7W7KA35</accession>
<proteinExistence type="predicted"/>
<reference evidence="1 2" key="1">
    <citation type="submission" date="2020-08" db="EMBL/GenBank/DDBJ databases">
        <title>Functional genomics of gut bacteria from endangered species of beetles.</title>
        <authorList>
            <person name="Carlos-Shanley C."/>
        </authorList>
    </citation>
    <scope>NUCLEOTIDE SEQUENCE [LARGE SCALE GENOMIC DNA]</scope>
    <source>
        <strain evidence="1 2">S00245</strain>
    </source>
</reference>
<comment type="caution">
    <text evidence="1">The sequence shown here is derived from an EMBL/GenBank/DDBJ whole genome shotgun (WGS) entry which is preliminary data.</text>
</comment>
<gene>
    <name evidence="1" type="ORF">HNO88_002343</name>
</gene>
<sequence>MTRRLAVQAIAASGATLSLPSQVLSAPQPSGDVAAQLDAMAWNLLALKPERATSKGVDKGAHAALRGRVEDRSIAGQRSIARQLRKDLTSLERIDTTRLDPARRTDVEVVRSAYATALDGFALPYGDVAVGDWRNAPYVVIQNAGAYLDVPRMLGADQPVADAADLEAFLARLGAFGEQLDGETERTRAAAQAGLIPPDFLLGKTLTQLQATLADARAPDGGTLVKAIGRRKMDVPGRWELRARELVIARVVPALERQIAEIERQRPRATSAPGMRERPHGEAYYAWALRASTTTRMMPEEIHQLGVQQLAEIHARMDPLLRQLGYTSGTVAERAIALQRDPRFAYPTGDAGRKAIVAAMEERLAFIRTRLPRAFRRVVDAKVEIRRLPEAEEAGAPPAYGGPGSIDGSIPGRIWVNLGDTTMHNKANIGDLVFHEGVPGHVYQGNYTLSQPLIRSILAFNAYSEGWALYAEQLADELGAYDGDPAGQVGYLSGLAWRAVRLVIDTGIHAKGWSREQARQAFVQATGLPVATAASEVDRYCSWPGQACGYKVGHNEINRQRDRARTALGARYDLRDFDQAVVEGGNVPLDVLAGNVERYIAGAKQV</sequence>
<protein>
    <submittedName>
        <fullName evidence="1">Uncharacterized protein (DUF885 family)</fullName>
    </submittedName>
</protein>
<evidence type="ECO:0000313" key="2">
    <source>
        <dbReference type="Proteomes" id="UP000555448"/>
    </source>
</evidence>
<dbReference type="Proteomes" id="UP000555448">
    <property type="component" value="Unassembled WGS sequence"/>
</dbReference>
<dbReference type="AlphaFoldDB" id="A0A7W7KA35"/>
<dbReference type="PANTHER" id="PTHR33361:SF2">
    <property type="entry name" value="DUF885 DOMAIN-CONTAINING PROTEIN"/>
    <property type="match status" value="1"/>
</dbReference>